<evidence type="ECO:0000313" key="3">
    <source>
        <dbReference type="EMBL" id="CAH1732780.1"/>
    </source>
</evidence>
<organism evidence="3 4">
    <name type="scientific">Aphis gossypii</name>
    <name type="common">Cotton aphid</name>
    <dbReference type="NCBI Taxonomy" id="80765"/>
    <lineage>
        <taxon>Eukaryota</taxon>
        <taxon>Metazoa</taxon>
        <taxon>Ecdysozoa</taxon>
        <taxon>Arthropoda</taxon>
        <taxon>Hexapoda</taxon>
        <taxon>Insecta</taxon>
        <taxon>Pterygota</taxon>
        <taxon>Neoptera</taxon>
        <taxon>Paraneoptera</taxon>
        <taxon>Hemiptera</taxon>
        <taxon>Sternorrhyncha</taxon>
        <taxon>Aphidomorpha</taxon>
        <taxon>Aphidoidea</taxon>
        <taxon>Aphididae</taxon>
        <taxon>Aphidini</taxon>
        <taxon>Aphis</taxon>
        <taxon>Aphis</taxon>
    </lineage>
</organism>
<feature type="chain" id="PRO_5040169435" evidence="2">
    <location>
        <begin position="19"/>
        <end position="370"/>
    </location>
</feature>
<reference evidence="3" key="2">
    <citation type="submission" date="2022-10" db="EMBL/GenBank/DDBJ databases">
        <authorList>
            <consortium name="ENA_rothamsted_submissions"/>
            <consortium name="culmorum"/>
            <person name="King R."/>
        </authorList>
    </citation>
    <scope>NUCLEOTIDE SEQUENCE</scope>
</reference>
<feature type="region of interest" description="Disordered" evidence="1">
    <location>
        <begin position="290"/>
        <end position="324"/>
    </location>
</feature>
<dbReference type="Proteomes" id="UP001154329">
    <property type="component" value="Chromosome 3"/>
</dbReference>
<protein>
    <submittedName>
        <fullName evidence="3">Uncharacterized protein</fullName>
    </submittedName>
</protein>
<feature type="signal peptide" evidence="2">
    <location>
        <begin position="1"/>
        <end position="18"/>
    </location>
</feature>
<accession>A0A9P0NQR2</accession>
<sequence>MIIHGFLTVIVIATIATGAIITGPTTTRMPPQEINHAEINHAETTAAAATASANDVTPIVKSTISKLHKPLITCLCNLPKCTITNGQKDGICSTRLGCFSEIRTVLPPMEEPLKSMNSIPTEPPMTANGSAVLPTIPESADAETAAHVEGPSSVKASYGCLELLDNYSKQPCDEILRSMESDASEFPIIQAPTNGALPPNNALVLAFHCCQTPKCNGNHSGPAESTVKSAKAVLAAALKSSLALNEESKSEMGQNSSMKMEMAIDPATIVAEEFPSSGDQTSKEIIIGTGPVPFVSLGEPGPPSALKTEMSEDTGIGSTVSPGEQPVMPEVVPPEAVPPIPAQQEMTHNAEAVEHLEHVVAKRHDSQRGM</sequence>
<keyword evidence="4" id="KW-1185">Reference proteome</keyword>
<dbReference type="EMBL" id="OU899036">
    <property type="protein sequence ID" value="CAH1732780.1"/>
    <property type="molecule type" value="Genomic_DNA"/>
</dbReference>
<evidence type="ECO:0000256" key="1">
    <source>
        <dbReference type="SAM" id="MobiDB-lite"/>
    </source>
</evidence>
<dbReference type="AlphaFoldDB" id="A0A9P0NQR2"/>
<proteinExistence type="predicted"/>
<keyword evidence="2" id="KW-0732">Signal</keyword>
<gene>
    <name evidence="3" type="ORF">APHIGO_LOCUS9220</name>
</gene>
<reference evidence="3" key="1">
    <citation type="submission" date="2022-02" db="EMBL/GenBank/DDBJ databases">
        <authorList>
            <person name="King R."/>
        </authorList>
    </citation>
    <scope>NUCLEOTIDE SEQUENCE</scope>
</reference>
<evidence type="ECO:0000313" key="4">
    <source>
        <dbReference type="Proteomes" id="UP001154329"/>
    </source>
</evidence>
<evidence type="ECO:0000256" key="2">
    <source>
        <dbReference type="SAM" id="SignalP"/>
    </source>
</evidence>
<name>A0A9P0NQR2_APHGO</name>